<name>A0A934VG79_9BACT</name>
<gene>
    <name evidence="3" type="ORF">JIN81_12010</name>
</gene>
<sequence length="423" mass="47804">MWLLLGVAASIWGGQVLVTWYVVGGALVLLFLIDGLLLWKGSKIELVRKLPERFALGEPGEVGIELVHHGAPSCALMLFDGIPEGAEAEAMPWTGMVPRGERLRVTHPVRIMERGEAVFRPVHTRMRSPLGMWWKSAVHGEEEKVRVYPDYEPVIRFALLATQARQDQMGIVRRSLAGSSRDFHQLREYREGDPLAQIDWKATSRRMQLISREFQEQRNQTIIFLTDTGRRMRAMDGELPQFDHCLNAMLLLSYVALRQGDQVGVQSFGGTDRWLPPVKGAHSMATLLNHLYDYQTTTEPSDFTTAAERLQARQRRRAMVVVMTNLRGEDASELIPALRILSARHLVVLASLRERAIEDARQHPIGVFKDALRFSAAEQYDLEREEVMATLRAHGVVTLDVPAQDFPVELANQYLDIKAAGRL</sequence>
<proteinExistence type="predicted"/>
<dbReference type="PANTHER" id="PTHR33608:SF3">
    <property type="entry name" value="SLR2013 PROTEIN"/>
    <property type="match status" value="1"/>
</dbReference>
<feature type="domain" description="DUF58" evidence="2">
    <location>
        <begin position="186"/>
        <end position="354"/>
    </location>
</feature>
<dbReference type="Proteomes" id="UP000658278">
    <property type="component" value="Unassembled WGS sequence"/>
</dbReference>
<dbReference type="Pfam" id="PF01882">
    <property type="entry name" value="DUF58"/>
    <property type="match status" value="1"/>
</dbReference>
<dbReference type="InterPro" id="IPR002881">
    <property type="entry name" value="DUF58"/>
</dbReference>
<keyword evidence="1" id="KW-0472">Membrane</keyword>
<feature type="transmembrane region" description="Helical" evidence="1">
    <location>
        <begin position="20"/>
        <end position="39"/>
    </location>
</feature>
<evidence type="ECO:0000313" key="4">
    <source>
        <dbReference type="Proteomes" id="UP000658278"/>
    </source>
</evidence>
<dbReference type="InterPro" id="IPR036465">
    <property type="entry name" value="vWFA_dom_sf"/>
</dbReference>
<evidence type="ECO:0000313" key="3">
    <source>
        <dbReference type="EMBL" id="MBK1827747.1"/>
    </source>
</evidence>
<dbReference type="SUPFAM" id="SSF53300">
    <property type="entry name" value="vWA-like"/>
    <property type="match status" value="1"/>
</dbReference>
<dbReference type="PANTHER" id="PTHR33608">
    <property type="entry name" value="BLL2464 PROTEIN"/>
    <property type="match status" value="1"/>
</dbReference>
<dbReference type="EMBL" id="JAENII010000008">
    <property type="protein sequence ID" value="MBK1827747.1"/>
    <property type="molecule type" value="Genomic_DNA"/>
</dbReference>
<protein>
    <submittedName>
        <fullName evidence="3">DUF58 domain-containing protein</fullName>
    </submittedName>
</protein>
<keyword evidence="1" id="KW-0812">Transmembrane</keyword>
<comment type="caution">
    <text evidence="3">The sequence shown here is derived from an EMBL/GenBank/DDBJ whole genome shotgun (WGS) entry which is preliminary data.</text>
</comment>
<evidence type="ECO:0000259" key="2">
    <source>
        <dbReference type="Pfam" id="PF01882"/>
    </source>
</evidence>
<keyword evidence="4" id="KW-1185">Reference proteome</keyword>
<accession>A0A934VG79</accession>
<reference evidence="3" key="1">
    <citation type="submission" date="2021-01" db="EMBL/GenBank/DDBJ databases">
        <title>Modified the classification status of verrucomicrobia.</title>
        <authorList>
            <person name="Feng X."/>
        </authorList>
    </citation>
    <scope>NUCLEOTIDE SEQUENCE</scope>
    <source>
        <strain evidence="3">KCTC 22201</strain>
    </source>
</reference>
<keyword evidence="1" id="KW-1133">Transmembrane helix</keyword>
<dbReference type="AlphaFoldDB" id="A0A934VG79"/>
<evidence type="ECO:0000256" key="1">
    <source>
        <dbReference type="SAM" id="Phobius"/>
    </source>
</evidence>
<organism evidence="3 4">
    <name type="scientific">Haloferula rosea</name>
    <dbReference type="NCBI Taxonomy" id="490093"/>
    <lineage>
        <taxon>Bacteria</taxon>
        <taxon>Pseudomonadati</taxon>
        <taxon>Verrucomicrobiota</taxon>
        <taxon>Verrucomicrobiia</taxon>
        <taxon>Verrucomicrobiales</taxon>
        <taxon>Verrucomicrobiaceae</taxon>
        <taxon>Haloferula</taxon>
    </lineage>
</organism>